<feature type="transmembrane region" description="Helical" evidence="1">
    <location>
        <begin position="7"/>
        <end position="26"/>
    </location>
</feature>
<sequence length="153" mass="17329">MRYLGWLFPAFFIAEIISIVLMSQWLGGWTLVLMAVQFFLGVFLLRNVGFSKVLMAGETLRHNKQGLSLYQLMWPIRFILAGLMLLSPGFVSTVFAAGLMLPLKGGPKTGITAAYTQQAYQQRRQQQDQEGDIIEGDFNEVQPELKRVEKIDN</sequence>
<evidence type="ECO:0000256" key="1">
    <source>
        <dbReference type="SAM" id="Phobius"/>
    </source>
</evidence>
<feature type="transmembrane region" description="Helical" evidence="1">
    <location>
        <begin position="76"/>
        <end position="101"/>
    </location>
</feature>
<dbReference type="EMBL" id="CP091511">
    <property type="protein sequence ID" value="UOO90349.1"/>
    <property type="molecule type" value="Genomic_DNA"/>
</dbReference>
<dbReference type="Pfam" id="PF04186">
    <property type="entry name" value="FxsA"/>
    <property type="match status" value="1"/>
</dbReference>
<dbReference type="PANTHER" id="PTHR35335">
    <property type="entry name" value="UPF0716 PROTEIN FXSA"/>
    <property type="match status" value="1"/>
</dbReference>
<keyword evidence="3" id="KW-1185">Reference proteome</keyword>
<keyword evidence="1" id="KW-0812">Transmembrane</keyword>
<dbReference type="InterPro" id="IPR007313">
    <property type="entry name" value="FxsA"/>
</dbReference>
<name>A0ABY4E4W7_9NEIS</name>
<organism evidence="2 3">
    <name type="scientific">Vitreoscilla massiliensis</name>
    <dbReference type="NCBI Taxonomy" id="1689272"/>
    <lineage>
        <taxon>Bacteria</taxon>
        <taxon>Pseudomonadati</taxon>
        <taxon>Pseudomonadota</taxon>
        <taxon>Betaproteobacteria</taxon>
        <taxon>Neisseriales</taxon>
        <taxon>Neisseriaceae</taxon>
        <taxon>Vitreoscilla</taxon>
    </lineage>
</organism>
<proteinExistence type="predicted"/>
<dbReference type="NCBIfam" id="NF008528">
    <property type="entry name" value="PRK11463.1-2"/>
    <property type="match status" value="1"/>
</dbReference>
<accession>A0ABY4E4W7</accession>
<reference evidence="2 3" key="1">
    <citation type="journal article" date="2022" name="Res Sq">
        <title>Evolution of multicellular longitudinally dividing oral cavity symbionts (Neisseriaceae).</title>
        <authorList>
            <person name="Nyongesa S."/>
            <person name="Weber P."/>
            <person name="Bernet E."/>
            <person name="Pullido F."/>
            <person name="Nieckarz M."/>
            <person name="Delaby M."/>
            <person name="Nieves C."/>
            <person name="Viehboeck T."/>
            <person name="Krause N."/>
            <person name="Rivera-Millot A."/>
            <person name="Nakamura A."/>
            <person name="Vischer N."/>
            <person name="VanNieuwenhze M."/>
            <person name="Brun Y."/>
            <person name="Cava F."/>
            <person name="Bulgheresi S."/>
            <person name="Veyrier F."/>
        </authorList>
    </citation>
    <scope>NUCLEOTIDE SEQUENCE [LARGE SCALE GENOMIC DNA]</scope>
    <source>
        <strain evidence="2 3">SN4</strain>
    </source>
</reference>
<evidence type="ECO:0000313" key="3">
    <source>
        <dbReference type="Proteomes" id="UP000832011"/>
    </source>
</evidence>
<keyword evidence="1" id="KW-1133">Transmembrane helix</keyword>
<protein>
    <submittedName>
        <fullName evidence="2">FxsA family protein</fullName>
    </submittedName>
</protein>
<dbReference type="RefSeq" id="WP_058355771.1">
    <property type="nucleotide sequence ID" value="NZ_CABKVG010000008.1"/>
</dbReference>
<evidence type="ECO:0000313" key="2">
    <source>
        <dbReference type="EMBL" id="UOO90349.1"/>
    </source>
</evidence>
<dbReference type="PANTHER" id="PTHR35335:SF1">
    <property type="entry name" value="UPF0716 PROTEIN FXSA"/>
    <property type="match status" value="1"/>
</dbReference>
<gene>
    <name evidence="2" type="ORF">LVJ82_05035</name>
</gene>
<dbReference type="Proteomes" id="UP000832011">
    <property type="component" value="Chromosome"/>
</dbReference>
<keyword evidence="1" id="KW-0472">Membrane</keyword>
<feature type="transmembrane region" description="Helical" evidence="1">
    <location>
        <begin position="32"/>
        <end position="55"/>
    </location>
</feature>